<gene>
    <name evidence="2" type="ORF">CK203_045971</name>
</gene>
<sequence length="241" mass="27775">MEGMKKKKKKYSGPDHPPLIQEEEEEEEGIKKEEIDLIILIGTGNFIFSVLQNREEEILHSLGACLQCFGGHSSTEVDGSLVYNLILEYARRKSEEFDGEAQRLPILEWLEELESRKFKGPVLAIRLTCLSPESLALHEREAPINIWSWDARDPKRRWTADMLMNHPFVVLLLKPKRTPTPMVQSCSSFLPSRLPPVIPSQLSNEVVDRGSKKEDKRRHTEFLGRMVVESYLKRRIVAELL</sequence>
<evidence type="ECO:0000313" key="3">
    <source>
        <dbReference type="Proteomes" id="UP000288805"/>
    </source>
</evidence>
<organism evidence="2 3">
    <name type="scientific">Vitis vinifera</name>
    <name type="common">Grape</name>
    <dbReference type="NCBI Taxonomy" id="29760"/>
    <lineage>
        <taxon>Eukaryota</taxon>
        <taxon>Viridiplantae</taxon>
        <taxon>Streptophyta</taxon>
        <taxon>Embryophyta</taxon>
        <taxon>Tracheophyta</taxon>
        <taxon>Spermatophyta</taxon>
        <taxon>Magnoliopsida</taxon>
        <taxon>eudicotyledons</taxon>
        <taxon>Gunneridae</taxon>
        <taxon>Pentapetalae</taxon>
        <taxon>rosids</taxon>
        <taxon>Vitales</taxon>
        <taxon>Vitaceae</taxon>
        <taxon>Viteae</taxon>
        <taxon>Vitis</taxon>
    </lineage>
</organism>
<dbReference type="EMBL" id="QGNW01000224">
    <property type="protein sequence ID" value="RVW83713.1"/>
    <property type="molecule type" value="Genomic_DNA"/>
</dbReference>
<feature type="compositionally biased region" description="Basic residues" evidence="1">
    <location>
        <begin position="1"/>
        <end position="11"/>
    </location>
</feature>
<comment type="caution">
    <text evidence="2">The sequence shown here is derived from an EMBL/GenBank/DDBJ whole genome shotgun (WGS) entry which is preliminary data.</text>
</comment>
<evidence type="ECO:0000256" key="1">
    <source>
        <dbReference type="SAM" id="MobiDB-lite"/>
    </source>
</evidence>
<proteinExistence type="predicted"/>
<name>A0A438HGW7_VITVI</name>
<dbReference type="AlphaFoldDB" id="A0A438HGW7"/>
<reference evidence="2 3" key="1">
    <citation type="journal article" date="2018" name="PLoS Genet.">
        <title>Population sequencing reveals clonal diversity and ancestral inbreeding in the grapevine cultivar Chardonnay.</title>
        <authorList>
            <person name="Roach M.J."/>
            <person name="Johnson D.L."/>
            <person name="Bohlmann J."/>
            <person name="van Vuuren H.J."/>
            <person name="Jones S.J."/>
            <person name="Pretorius I.S."/>
            <person name="Schmidt S.A."/>
            <person name="Borneman A.R."/>
        </authorList>
    </citation>
    <scope>NUCLEOTIDE SEQUENCE [LARGE SCALE GENOMIC DNA]</scope>
    <source>
        <strain evidence="3">cv. Chardonnay</strain>
        <tissue evidence="2">Leaf</tissue>
    </source>
</reference>
<feature type="region of interest" description="Disordered" evidence="1">
    <location>
        <begin position="1"/>
        <end position="27"/>
    </location>
</feature>
<evidence type="ECO:0000313" key="2">
    <source>
        <dbReference type="EMBL" id="RVW83713.1"/>
    </source>
</evidence>
<dbReference type="Proteomes" id="UP000288805">
    <property type="component" value="Unassembled WGS sequence"/>
</dbReference>
<protein>
    <submittedName>
        <fullName evidence="2">Uncharacterized protein</fullName>
    </submittedName>
</protein>
<accession>A0A438HGW7</accession>